<evidence type="ECO:0000256" key="10">
    <source>
        <dbReference type="ARBA" id="ARBA00022917"/>
    </source>
</evidence>
<dbReference type="PROSITE" id="PS50862">
    <property type="entry name" value="AA_TRNA_LIGASE_II"/>
    <property type="match status" value="1"/>
</dbReference>
<evidence type="ECO:0000256" key="2">
    <source>
        <dbReference type="ARBA" id="ARBA00006703"/>
    </source>
</evidence>
<dbReference type="Gene3D" id="1.10.10.10">
    <property type="entry name" value="Winged helix-like DNA-binding domain superfamily/Winged helix DNA-binding domain"/>
    <property type="match status" value="1"/>
</dbReference>
<gene>
    <name evidence="13" type="ordered locus">TUZN_0809</name>
</gene>
<dbReference type="InterPro" id="IPR045864">
    <property type="entry name" value="aa-tRNA-synth_II/BPL/LPL"/>
</dbReference>
<evidence type="ECO:0000256" key="9">
    <source>
        <dbReference type="ARBA" id="ARBA00022842"/>
    </source>
</evidence>
<dbReference type="InterPro" id="IPR036388">
    <property type="entry name" value="WH-like_DNA-bd_sf"/>
</dbReference>
<dbReference type="RefSeq" id="WP_013679631.1">
    <property type="nucleotide sequence ID" value="NC_015315.1"/>
</dbReference>
<accession>F2L546</accession>
<reference evidence="13 14" key="1">
    <citation type="journal article" date="2011" name="J. Bacteriol.">
        <title>Complete genome sequence of the thermoacidophilic crenarchaeon Thermoproteus uzoniensis 768-20.</title>
        <authorList>
            <person name="Mardanov A.V."/>
            <person name="Gumerov V.M."/>
            <person name="Beletsky A.V."/>
            <person name="Prokofeva M.I."/>
            <person name="Bonch-Osmolovskaya E.A."/>
            <person name="Ravin N.V."/>
            <person name="Skryabin K.G."/>
        </authorList>
    </citation>
    <scope>NUCLEOTIDE SEQUENCE [LARGE SCALE GENOMIC DNA]</scope>
    <source>
        <strain evidence="13 14">768-20</strain>
    </source>
</reference>
<dbReference type="InterPro" id="IPR036390">
    <property type="entry name" value="WH_DNA-bd_sf"/>
</dbReference>
<dbReference type="KEGG" id="tuz:TUZN_0809"/>
<dbReference type="GO" id="GO:0005524">
    <property type="term" value="F:ATP binding"/>
    <property type="evidence" value="ECO:0007669"/>
    <property type="project" value="UniProtKB-KW"/>
</dbReference>
<dbReference type="Pfam" id="PF01409">
    <property type="entry name" value="tRNA-synt_2d"/>
    <property type="match status" value="1"/>
</dbReference>
<evidence type="ECO:0000256" key="3">
    <source>
        <dbReference type="ARBA" id="ARBA00012814"/>
    </source>
</evidence>
<evidence type="ECO:0000313" key="13">
    <source>
        <dbReference type="EMBL" id="AEA12295.1"/>
    </source>
</evidence>
<evidence type="ECO:0000256" key="4">
    <source>
        <dbReference type="ARBA" id="ARBA00022490"/>
    </source>
</evidence>
<keyword evidence="9" id="KW-0460">Magnesium</keyword>
<dbReference type="HOGENOM" id="CLU_025086_2_2_2"/>
<sequence length="492" mass="55791">MALVSPLEYAILRSAGRRRSLREIAAELGTKPEDLMRYVESLRARGLIRVERREVEVYELTEEGAKYAREGLPELAALRAAKCGDICVVEVPDTPEGRIVLANLARYGLRPRGGRIEAPRDEVEKALRAVEERQRLLEALAAGGEIPRDALQEFQRRRLVRRSSRVEIYVESAADLASLRVAEMKTALTSEDLRSGAWREIVLKPIDATIEVPPAPAPVPHFFQDFLEYVREVMVGLGFEEVRGPILEYEFWNFDALFQAQDHPAREVHDTFFAEWEGRPPEPPPPELMERVGREHEAGWGYRWSREKALGLVLRSQTTATTIRALAERGEGTYKVFAIGRVFRPEHIDAKHNVEFHQLDGIVVGPGLAFKHLLGQLEQIAKALGMAEVKFKPAYFPFTSPSVEVYARHEKLGWIEFGGAGIFRPEVTRPLGVEKSRVLAWGWGLDRVAMILLGIEDIRDLFTADPEKLAEYYRRWSAFKRTVGSRGARYTL</sequence>
<evidence type="ECO:0000256" key="5">
    <source>
        <dbReference type="ARBA" id="ARBA00022598"/>
    </source>
</evidence>
<evidence type="ECO:0000256" key="7">
    <source>
        <dbReference type="ARBA" id="ARBA00022741"/>
    </source>
</evidence>
<evidence type="ECO:0000313" key="14">
    <source>
        <dbReference type="Proteomes" id="UP000008138"/>
    </source>
</evidence>
<dbReference type="EC" id="6.1.1.20" evidence="3"/>
<keyword evidence="14" id="KW-1185">Reference proteome</keyword>
<dbReference type="SUPFAM" id="SSF46785">
    <property type="entry name" value="Winged helix' DNA-binding domain"/>
    <property type="match status" value="1"/>
</dbReference>
<dbReference type="PANTHER" id="PTHR11538:SF40">
    <property type="entry name" value="PHENYLALANINE--TRNA LIGASE ALPHA SUBUNIT"/>
    <property type="match status" value="1"/>
</dbReference>
<dbReference type="InterPro" id="IPR006195">
    <property type="entry name" value="aa-tRNA-synth_II"/>
</dbReference>
<dbReference type="GO" id="GO:0006432">
    <property type="term" value="P:phenylalanyl-tRNA aminoacylation"/>
    <property type="evidence" value="ECO:0007669"/>
    <property type="project" value="InterPro"/>
</dbReference>
<dbReference type="EMBL" id="CP002590">
    <property type="protein sequence ID" value="AEA12295.1"/>
    <property type="molecule type" value="Genomic_DNA"/>
</dbReference>
<dbReference type="NCBIfam" id="TIGR00468">
    <property type="entry name" value="pheS"/>
    <property type="match status" value="1"/>
</dbReference>
<dbReference type="InterPro" id="IPR004529">
    <property type="entry name" value="Phe-tRNA-synth_IIc_asu"/>
</dbReference>
<keyword evidence="5" id="KW-0436">Ligase</keyword>
<dbReference type="NCBIfam" id="NF003210">
    <property type="entry name" value="PRK04172.1"/>
    <property type="match status" value="1"/>
</dbReference>
<dbReference type="Proteomes" id="UP000008138">
    <property type="component" value="Chromosome"/>
</dbReference>
<keyword evidence="8" id="KW-0067">ATP-binding</keyword>
<evidence type="ECO:0000256" key="1">
    <source>
        <dbReference type="ARBA" id="ARBA00004496"/>
    </source>
</evidence>
<dbReference type="STRING" id="999630.TUZN_0809"/>
<evidence type="ECO:0000256" key="11">
    <source>
        <dbReference type="ARBA" id="ARBA00023146"/>
    </source>
</evidence>
<dbReference type="Gene3D" id="3.30.930.10">
    <property type="entry name" value="Bira Bifunctional Protein, Domain 2"/>
    <property type="match status" value="1"/>
</dbReference>
<comment type="similarity">
    <text evidence="2">Belongs to the class-II aminoacyl-tRNA synthetase family. Phe-tRNA synthetase alpha subunit type 2 subfamily.</text>
</comment>
<dbReference type="GO" id="GO:0000049">
    <property type="term" value="F:tRNA binding"/>
    <property type="evidence" value="ECO:0007669"/>
    <property type="project" value="InterPro"/>
</dbReference>
<dbReference type="GeneID" id="10360344"/>
<keyword evidence="11" id="KW-0030">Aminoacyl-tRNA synthetase</keyword>
<dbReference type="CDD" id="cd00496">
    <property type="entry name" value="PheRS_alpha_core"/>
    <property type="match status" value="1"/>
</dbReference>
<dbReference type="GO" id="GO:0005737">
    <property type="term" value="C:cytoplasm"/>
    <property type="evidence" value="ECO:0007669"/>
    <property type="project" value="UniProtKB-SubCell"/>
</dbReference>
<dbReference type="PANTHER" id="PTHR11538">
    <property type="entry name" value="PHENYLALANYL-TRNA SYNTHETASE"/>
    <property type="match status" value="1"/>
</dbReference>
<evidence type="ECO:0000256" key="6">
    <source>
        <dbReference type="ARBA" id="ARBA00022723"/>
    </source>
</evidence>
<organism evidence="13 14">
    <name type="scientific">Thermoproteus uzoniensis (strain 768-20)</name>
    <dbReference type="NCBI Taxonomy" id="999630"/>
    <lineage>
        <taxon>Archaea</taxon>
        <taxon>Thermoproteota</taxon>
        <taxon>Thermoprotei</taxon>
        <taxon>Thermoproteales</taxon>
        <taxon>Thermoproteaceae</taxon>
        <taxon>Thermoproteus</taxon>
    </lineage>
</organism>
<protein>
    <recommendedName>
        <fullName evidence="3">phenylalanine--tRNA ligase</fullName>
        <ecNumber evidence="3">6.1.1.20</ecNumber>
    </recommendedName>
</protein>
<reference key="2">
    <citation type="submission" date="2011-03" db="EMBL/GenBank/DDBJ databases">
        <title>Complete genome sequence of the thermoacidophilic crenarchaeon Thermoproteus uzoniensis 768-20.</title>
        <authorList>
            <person name="Mardanov A.V."/>
            <person name="Gumerov V.M."/>
            <person name="Beletsky A.V."/>
            <person name="Prokofeva M.I."/>
            <person name="Bonch-Osmolovskaya E.A."/>
            <person name="Ravin N.V."/>
            <person name="Skryabin K.G."/>
        </authorList>
    </citation>
    <scope>NUCLEOTIDE SEQUENCE</scope>
    <source>
        <strain>768-20</strain>
    </source>
</reference>
<dbReference type="GO" id="GO:0004826">
    <property type="term" value="F:phenylalanine-tRNA ligase activity"/>
    <property type="evidence" value="ECO:0007669"/>
    <property type="project" value="UniProtKB-EC"/>
</dbReference>
<evidence type="ECO:0000259" key="12">
    <source>
        <dbReference type="PROSITE" id="PS50862"/>
    </source>
</evidence>
<keyword evidence="10" id="KW-0648">Protein biosynthesis</keyword>
<proteinExistence type="inferred from homology"/>
<dbReference type="SUPFAM" id="SSF55681">
    <property type="entry name" value="Class II aaRS and biotin synthetases"/>
    <property type="match status" value="1"/>
</dbReference>
<keyword evidence="4" id="KW-0963">Cytoplasm</keyword>
<dbReference type="GO" id="GO:0046872">
    <property type="term" value="F:metal ion binding"/>
    <property type="evidence" value="ECO:0007669"/>
    <property type="project" value="UniProtKB-KW"/>
</dbReference>
<keyword evidence="6" id="KW-0479">Metal-binding</keyword>
<dbReference type="AlphaFoldDB" id="F2L546"/>
<comment type="subcellular location">
    <subcellularLocation>
        <location evidence="1">Cytoplasm</location>
    </subcellularLocation>
</comment>
<dbReference type="eggNOG" id="arCOG00410">
    <property type="taxonomic scope" value="Archaea"/>
</dbReference>
<feature type="domain" description="Aminoacyl-transfer RNA synthetases class-II family profile" evidence="12">
    <location>
        <begin position="224"/>
        <end position="466"/>
    </location>
</feature>
<dbReference type="InterPro" id="IPR002319">
    <property type="entry name" value="Phenylalanyl-tRNA_Synthase"/>
</dbReference>
<evidence type="ECO:0000256" key="8">
    <source>
        <dbReference type="ARBA" id="ARBA00022840"/>
    </source>
</evidence>
<name>F2L546_THEU7</name>
<dbReference type="OrthoDB" id="372178at2157"/>
<keyword evidence="7" id="KW-0547">Nucleotide-binding</keyword>